<dbReference type="Proteomes" id="UP000472260">
    <property type="component" value="Unassembled WGS sequence"/>
</dbReference>
<keyword evidence="2" id="KW-1064">Adaptive immunity</keyword>
<organism evidence="8 9">
    <name type="scientific">Sinocyclocheilus anshuiensis</name>
    <dbReference type="NCBI Taxonomy" id="1608454"/>
    <lineage>
        <taxon>Eukaryota</taxon>
        <taxon>Metazoa</taxon>
        <taxon>Chordata</taxon>
        <taxon>Craniata</taxon>
        <taxon>Vertebrata</taxon>
        <taxon>Euteleostomi</taxon>
        <taxon>Actinopterygii</taxon>
        <taxon>Neopterygii</taxon>
        <taxon>Teleostei</taxon>
        <taxon>Ostariophysi</taxon>
        <taxon>Cypriniformes</taxon>
        <taxon>Cyprinidae</taxon>
        <taxon>Cyprininae</taxon>
        <taxon>Sinocyclocheilus</taxon>
    </lineage>
</organism>
<dbReference type="InterPro" id="IPR007110">
    <property type="entry name" value="Ig-like_dom"/>
</dbReference>
<keyword evidence="4" id="KW-0393">Immunoglobulin domain</keyword>
<keyword evidence="1" id="KW-0732">Signal</keyword>
<evidence type="ECO:0000256" key="6">
    <source>
        <dbReference type="SAM" id="MobiDB-lite"/>
    </source>
</evidence>
<dbReference type="PANTHER" id="PTHR19367:SF18">
    <property type="entry name" value="T CELL RECEPTOR ALPHA VARIABLE 16"/>
    <property type="match status" value="1"/>
</dbReference>
<accession>A0A671PE59</accession>
<evidence type="ECO:0000313" key="8">
    <source>
        <dbReference type="Ensembl" id="ENSSANP00000056271.1"/>
    </source>
</evidence>
<keyword evidence="3" id="KW-0675">Receptor</keyword>
<dbReference type="SMART" id="SM00409">
    <property type="entry name" value="IG"/>
    <property type="match status" value="1"/>
</dbReference>
<proteinExistence type="predicted"/>
<keyword evidence="9" id="KW-1185">Reference proteome</keyword>
<dbReference type="SUPFAM" id="SSF48726">
    <property type="entry name" value="Immunoglobulin"/>
    <property type="match status" value="2"/>
</dbReference>
<name>A0A671PE59_9TELE</name>
<feature type="region of interest" description="Disordered" evidence="6">
    <location>
        <begin position="109"/>
        <end position="130"/>
    </location>
</feature>
<dbReference type="InterPro" id="IPR051287">
    <property type="entry name" value="TCR_variable_region"/>
</dbReference>
<evidence type="ECO:0000256" key="2">
    <source>
        <dbReference type="ARBA" id="ARBA00023130"/>
    </source>
</evidence>
<reference evidence="8" key="2">
    <citation type="submission" date="2025-09" db="UniProtKB">
        <authorList>
            <consortium name="Ensembl"/>
        </authorList>
    </citation>
    <scope>IDENTIFICATION</scope>
</reference>
<reference evidence="8" key="1">
    <citation type="submission" date="2025-08" db="UniProtKB">
        <authorList>
            <consortium name="Ensembl"/>
        </authorList>
    </citation>
    <scope>IDENTIFICATION</scope>
</reference>
<dbReference type="PANTHER" id="PTHR19367">
    <property type="entry name" value="T-CELL RECEPTOR ALPHA CHAIN V REGION"/>
    <property type="match status" value="1"/>
</dbReference>
<dbReference type="SMART" id="SM00406">
    <property type="entry name" value="IGv"/>
    <property type="match status" value="1"/>
</dbReference>
<dbReference type="AlphaFoldDB" id="A0A671PE59"/>
<dbReference type="InterPro" id="IPR013106">
    <property type="entry name" value="Ig_V-set"/>
</dbReference>
<evidence type="ECO:0000256" key="1">
    <source>
        <dbReference type="ARBA" id="ARBA00022729"/>
    </source>
</evidence>
<sequence>NPVYSGTVLHFLSANQMLVYGIAPVSPNEFVLEGNTITLSCNYNGSAATDALHWYRQYPRSRPDFLFLSSTKHVTYISSAKVTDSALYYCALQPTVTGNTSTLYKMKGKTTKRKTQQRSNESNSVLHAEPPFPRLNASVNKVEKQVHLKISSAAVTDSALYYCALEPTVSGNTRTLYKNHYRKSLSCNVKCPI</sequence>
<dbReference type="InterPro" id="IPR003599">
    <property type="entry name" value="Ig_sub"/>
</dbReference>
<keyword evidence="5" id="KW-1279">T cell receptor</keyword>
<dbReference type="Ensembl" id="ENSSANT00000059880.1">
    <property type="protein sequence ID" value="ENSSANP00000056271.1"/>
    <property type="gene ID" value="ENSSANG00000028210.1"/>
</dbReference>
<evidence type="ECO:0000256" key="3">
    <source>
        <dbReference type="ARBA" id="ARBA00023170"/>
    </source>
</evidence>
<evidence type="ECO:0000313" key="9">
    <source>
        <dbReference type="Proteomes" id="UP000472260"/>
    </source>
</evidence>
<keyword evidence="5" id="KW-0391">Immunity</keyword>
<protein>
    <recommendedName>
        <fullName evidence="7">Ig-like domain-containing protein</fullName>
    </recommendedName>
</protein>
<evidence type="ECO:0000259" key="7">
    <source>
        <dbReference type="PROSITE" id="PS50835"/>
    </source>
</evidence>
<evidence type="ECO:0000256" key="5">
    <source>
        <dbReference type="ARBA" id="ARBA00043266"/>
    </source>
</evidence>
<dbReference type="PROSITE" id="PS50835">
    <property type="entry name" value="IG_LIKE"/>
    <property type="match status" value="1"/>
</dbReference>
<feature type="domain" description="Ig-like" evidence="7">
    <location>
        <begin position="2"/>
        <end position="101"/>
    </location>
</feature>
<evidence type="ECO:0000256" key="4">
    <source>
        <dbReference type="ARBA" id="ARBA00023319"/>
    </source>
</evidence>
<dbReference type="InterPro" id="IPR036179">
    <property type="entry name" value="Ig-like_dom_sf"/>
</dbReference>
<dbReference type="GO" id="GO:0002250">
    <property type="term" value="P:adaptive immune response"/>
    <property type="evidence" value="ECO:0007669"/>
    <property type="project" value="UniProtKB-KW"/>
</dbReference>
<dbReference type="Gene3D" id="2.60.40.10">
    <property type="entry name" value="Immunoglobulins"/>
    <property type="match status" value="2"/>
</dbReference>
<dbReference type="GO" id="GO:0042101">
    <property type="term" value="C:T cell receptor complex"/>
    <property type="evidence" value="ECO:0007669"/>
    <property type="project" value="UniProtKB-KW"/>
</dbReference>
<dbReference type="InterPro" id="IPR013783">
    <property type="entry name" value="Ig-like_fold"/>
</dbReference>